<protein>
    <submittedName>
        <fullName evidence="5">4Fe-4S binding protein</fullName>
    </submittedName>
</protein>
<dbReference type="AlphaFoldDB" id="A0A7S7NXA0"/>
<name>A0A7S7NXA0_PALFE</name>
<dbReference type="InterPro" id="IPR017900">
    <property type="entry name" value="4Fe4S_Fe_S_CS"/>
</dbReference>
<dbReference type="GO" id="GO:0051536">
    <property type="term" value="F:iron-sulfur cluster binding"/>
    <property type="evidence" value="ECO:0007669"/>
    <property type="project" value="UniProtKB-KW"/>
</dbReference>
<evidence type="ECO:0000313" key="6">
    <source>
        <dbReference type="Proteomes" id="UP000593892"/>
    </source>
</evidence>
<evidence type="ECO:0000256" key="1">
    <source>
        <dbReference type="ARBA" id="ARBA00022723"/>
    </source>
</evidence>
<proteinExistence type="predicted"/>
<dbReference type="EMBL" id="CP063849">
    <property type="protein sequence ID" value="QOY91501.1"/>
    <property type="molecule type" value="Genomic_DNA"/>
</dbReference>
<dbReference type="PROSITE" id="PS51379">
    <property type="entry name" value="4FE4S_FER_2"/>
    <property type="match status" value="1"/>
</dbReference>
<dbReference type="InterPro" id="IPR017896">
    <property type="entry name" value="4Fe4S_Fe-S-bd"/>
</dbReference>
<dbReference type="GO" id="GO:0046872">
    <property type="term" value="F:metal ion binding"/>
    <property type="evidence" value="ECO:0007669"/>
    <property type="project" value="UniProtKB-KW"/>
</dbReference>
<evidence type="ECO:0000256" key="2">
    <source>
        <dbReference type="ARBA" id="ARBA00023004"/>
    </source>
</evidence>
<keyword evidence="1" id="KW-0479">Metal-binding</keyword>
<dbReference type="KEGG" id="pfer:IRI77_16600"/>
<evidence type="ECO:0000256" key="3">
    <source>
        <dbReference type="ARBA" id="ARBA00023014"/>
    </source>
</evidence>
<organism evidence="5 6">
    <name type="scientific">Paludibaculum fermentans</name>
    <dbReference type="NCBI Taxonomy" id="1473598"/>
    <lineage>
        <taxon>Bacteria</taxon>
        <taxon>Pseudomonadati</taxon>
        <taxon>Acidobacteriota</taxon>
        <taxon>Terriglobia</taxon>
        <taxon>Bryobacterales</taxon>
        <taxon>Bryobacteraceae</taxon>
        <taxon>Paludibaculum</taxon>
    </lineage>
</organism>
<dbReference type="PROSITE" id="PS00198">
    <property type="entry name" value="4FE4S_FER_1"/>
    <property type="match status" value="1"/>
</dbReference>
<dbReference type="Gene3D" id="3.30.70.20">
    <property type="match status" value="1"/>
</dbReference>
<dbReference type="SUPFAM" id="SSF54862">
    <property type="entry name" value="4Fe-4S ferredoxins"/>
    <property type="match status" value="1"/>
</dbReference>
<dbReference type="Pfam" id="PF12838">
    <property type="entry name" value="Fer4_7"/>
    <property type="match status" value="1"/>
</dbReference>
<keyword evidence="2" id="KW-0408">Iron</keyword>
<evidence type="ECO:0000259" key="4">
    <source>
        <dbReference type="PROSITE" id="PS51379"/>
    </source>
</evidence>
<keyword evidence="6" id="KW-1185">Reference proteome</keyword>
<reference evidence="5 6" key="1">
    <citation type="submission" date="2020-10" db="EMBL/GenBank/DDBJ databases">
        <title>Complete genome sequence of Paludibaculum fermentans P105T, a facultatively anaerobic acidobacterium capable of dissimilatory Fe(III) reduction.</title>
        <authorList>
            <person name="Dedysh S.N."/>
            <person name="Beletsky A.V."/>
            <person name="Kulichevskaya I.S."/>
            <person name="Mardanov A.V."/>
            <person name="Ravin N.V."/>
        </authorList>
    </citation>
    <scope>NUCLEOTIDE SEQUENCE [LARGE SCALE GENOMIC DNA]</scope>
    <source>
        <strain evidence="5 6">P105</strain>
    </source>
</reference>
<gene>
    <name evidence="5" type="ORF">IRI77_16600</name>
</gene>
<sequence length="79" mass="8335">MAFAIGFQCIACGACHSTCPTGAIQRARPRFRIDPLLCTECVLFAGEPLCVTACPVRAIVELIPAPTTILNSTINGVTK</sequence>
<accession>A0A7S7NXA0</accession>
<evidence type="ECO:0000313" key="5">
    <source>
        <dbReference type="EMBL" id="QOY91501.1"/>
    </source>
</evidence>
<keyword evidence="3" id="KW-0411">Iron-sulfur</keyword>
<dbReference type="Proteomes" id="UP000593892">
    <property type="component" value="Chromosome"/>
</dbReference>
<feature type="domain" description="4Fe-4S ferredoxin-type" evidence="4">
    <location>
        <begin position="1"/>
        <end position="29"/>
    </location>
</feature>